<proteinExistence type="predicted"/>
<dbReference type="Gene3D" id="3.30.70.2390">
    <property type="match status" value="1"/>
</dbReference>
<accession>A0A927KBL9</accession>
<sequence>MDRRAVSAITLGVLVMLCLVAVLLGFRALTAELPDDPIASEPPVCEDRDVDKGEKVRPRDVVVSVFNAGSRAGQASKISNALENRGFVPAERDNAPRETGIVRAQVWVDGPVNPAARLVATHLGKGTPIKTNKDALGPGIMVLVGDDLGSLPKGKRKLAAKKATSICSPPADVG</sequence>
<gene>
    <name evidence="2" type="ORF">IE331_16335</name>
</gene>
<dbReference type="EMBL" id="JACYXZ010000005">
    <property type="protein sequence ID" value="MBD8871195.1"/>
    <property type="molecule type" value="Genomic_DNA"/>
</dbReference>
<dbReference type="InterPro" id="IPR027381">
    <property type="entry name" value="LytR/CpsA/Psr_C"/>
</dbReference>
<name>A0A927KBL9_9ACTN</name>
<dbReference type="RefSeq" id="WP_192144520.1">
    <property type="nucleotide sequence ID" value="NZ_JACYXZ010000005.1"/>
</dbReference>
<organism evidence="2 3">
    <name type="scientific">Nocardioides donggukensis</name>
    <dbReference type="NCBI Taxonomy" id="2774019"/>
    <lineage>
        <taxon>Bacteria</taxon>
        <taxon>Bacillati</taxon>
        <taxon>Actinomycetota</taxon>
        <taxon>Actinomycetes</taxon>
        <taxon>Propionibacteriales</taxon>
        <taxon>Nocardioidaceae</taxon>
        <taxon>Nocardioides</taxon>
    </lineage>
</organism>
<dbReference type="AlphaFoldDB" id="A0A927KBL9"/>
<evidence type="ECO:0000313" key="3">
    <source>
        <dbReference type="Proteomes" id="UP000616839"/>
    </source>
</evidence>
<evidence type="ECO:0000259" key="1">
    <source>
        <dbReference type="Pfam" id="PF13399"/>
    </source>
</evidence>
<feature type="domain" description="LytR/CpsA/Psr regulator C-terminal" evidence="1">
    <location>
        <begin position="60"/>
        <end position="147"/>
    </location>
</feature>
<evidence type="ECO:0000313" key="2">
    <source>
        <dbReference type="EMBL" id="MBD8871195.1"/>
    </source>
</evidence>
<comment type="caution">
    <text evidence="2">The sequence shown here is derived from an EMBL/GenBank/DDBJ whole genome shotgun (WGS) entry which is preliminary data.</text>
</comment>
<keyword evidence="3" id="KW-1185">Reference proteome</keyword>
<dbReference type="Pfam" id="PF13399">
    <property type="entry name" value="LytR_C"/>
    <property type="match status" value="1"/>
</dbReference>
<reference evidence="2" key="1">
    <citation type="submission" date="2020-09" db="EMBL/GenBank/DDBJ databases">
        <title>Nocardioides sp. strain MJB4 16S ribosomal RNA gene Genome sequencing and assembly.</title>
        <authorList>
            <person name="Kim I."/>
        </authorList>
    </citation>
    <scope>NUCLEOTIDE SEQUENCE</scope>
    <source>
        <strain evidence="2">MJB4</strain>
    </source>
</reference>
<protein>
    <submittedName>
        <fullName evidence="2">LytR C-terminal domain-containing protein</fullName>
    </submittedName>
</protein>
<dbReference type="Proteomes" id="UP000616839">
    <property type="component" value="Unassembled WGS sequence"/>
</dbReference>